<keyword evidence="1" id="KW-1133">Transmembrane helix</keyword>
<keyword evidence="1" id="KW-0812">Transmembrane</keyword>
<comment type="caution">
    <text evidence="2">The sequence shown here is derived from an EMBL/GenBank/DDBJ whole genome shotgun (WGS) entry which is preliminary data.</text>
</comment>
<keyword evidence="1" id="KW-0472">Membrane</keyword>
<name>A0ABD5UUF9_9EURY</name>
<accession>A0ABD5UUF9</accession>
<dbReference type="AlphaFoldDB" id="A0ABD5UUF9"/>
<evidence type="ECO:0000313" key="3">
    <source>
        <dbReference type="Proteomes" id="UP001596296"/>
    </source>
</evidence>
<dbReference type="EMBL" id="JBHSXL010000009">
    <property type="protein sequence ID" value="MFC6893114.1"/>
    <property type="molecule type" value="Genomic_DNA"/>
</dbReference>
<evidence type="ECO:0000313" key="2">
    <source>
        <dbReference type="EMBL" id="MFC6893114.1"/>
    </source>
</evidence>
<feature type="transmembrane region" description="Helical" evidence="1">
    <location>
        <begin position="90"/>
        <end position="110"/>
    </location>
</feature>
<dbReference type="RefSeq" id="WP_379744341.1">
    <property type="nucleotide sequence ID" value="NZ_JBHSVN010000001.1"/>
</dbReference>
<proteinExistence type="predicted"/>
<gene>
    <name evidence="2" type="ORF">ACFQE9_10940</name>
</gene>
<sequence length="148" mass="15036">MTSDRASGGARTRVADALSAVGSRSIVGFSLLVLVVSVVPVPGSSGGEAAFFTLSVGVDPFVASHLLAYAIIAGLCRRTLRERDFEVREVAVIAVVLAAGYGATIELLQVPIPWRSGGLFDAAINAVGAVVGVLVGTIAGALARTSTR</sequence>
<protein>
    <submittedName>
        <fullName evidence="2">VanZ family protein</fullName>
    </submittedName>
</protein>
<reference evidence="2 3" key="1">
    <citation type="journal article" date="2019" name="Int. J. Syst. Evol. Microbiol.">
        <title>The Global Catalogue of Microorganisms (GCM) 10K type strain sequencing project: providing services to taxonomists for standard genome sequencing and annotation.</title>
        <authorList>
            <consortium name="The Broad Institute Genomics Platform"/>
            <consortium name="The Broad Institute Genome Sequencing Center for Infectious Disease"/>
            <person name="Wu L."/>
            <person name="Ma J."/>
        </authorList>
    </citation>
    <scope>NUCLEOTIDE SEQUENCE [LARGE SCALE GENOMIC DNA]</scope>
    <source>
        <strain evidence="2 3">SKJ47</strain>
    </source>
</reference>
<feature type="transmembrane region" description="Helical" evidence="1">
    <location>
        <begin position="21"/>
        <end position="41"/>
    </location>
</feature>
<feature type="transmembrane region" description="Helical" evidence="1">
    <location>
        <begin position="122"/>
        <end position="143"/>
    </location>
</feature>
<feature type="transmembrane region" description="Helical" evidence="1">
    <location>
        <begin position="61"/>
        <end position="78"/>
    </location>
</feature>
<keyword evidence="3" id="KW-1185">Reference proteome</keyword>
<dbReference type="Proteomes" id="UP001596296">
    <property type="component" value="Unassembled WGS sequence"/>
</dbReference>
<organism evidence="2 3">
    <name type="scientific">Halopenitus salinus</name>
    <dbReference type="NCBI Taxonomy" id="1198295"/>
    <lineage>
        <taxon>Archaea</taxon>
        <taxon>Methanobacteriati</taxon>
        <taxon>Methanobacteriota</taxon>
        <taxon>Stenosarchaea group</taxon>
        <taxon>Halobacteria</taxon>
        <taxon>Halobacteriales</taxon>
        <taxon>Haloferacaceae</taxon>
        <taxon>Halopenitus</taxon>
    </lineage>
</organism>
<dbReference type="NCBIfam" id="NF037970">
    <property type="entry name" value="vanZ_1"/>
    <property type="match status" value="1"/>
</dbReference>
<evidence type="ECO:0000256" key="1">
    <source>
        <dbReference type="SAM" id="Phobius"/>
    </source>
</evidence>